<dbReference type="Proteomes" id="UP001164459">
    <property type="component" value="Chromosome"/>
</dbReference>
<feature type="compositionally biased region" description="Acidic residues" evidence="1">
    <location>
        <begin position="34"/>
        <end position="44"/>
    </location>
</feature>
<evidence type="ECO:0000256" key="1">
    <source>
        <dbReference type="SAM" id="MobiDB-lite"/>
    </source>
</evidence>
<accession>A0ABY7HHS6</accession>
<gene>
    <name evidence="2" type="ORF">O0S08_22270</name>
</gene>
<evidence type="ECO:0000313" key="2">
    <source>
        <dbReference type="EMBL" id="WAS98865.1"/>
    </source>
</evidence>
<dbReference type="RefSeq" id="WP_269041222.1">
    <property type="nucleotide sequence ID" value="NZ_CP114040.1"/>
</dbReference>
<reference evidence="2" key="1">
    <citation type="submission" date="2022-11" db="EMBL/GenBank/DDBJ databases">
        <title>Minimal conservation of predation-associated metabolite biosynthetic gene clusters underscores biosynthetic potential of Myxococcota including descriptions for ten novel species: Archangium lansinium sp. nov., Myxococcus landrumus sp. nov., Nannocystis bai.</title>
        <authorList>
            <person name="Ahearne A."/>
            <person name="Stevens C."/>
            <person name="Dowd S."/>
        </authorList>
    </citation>
    <scope>NUCLEOTIDE SEQUENCE</scope>
    <source>
        <strain evidence="2">Fl3</strain>
    </source>
</reference>
<sequence>MRGPSELKRLPELVYDEVEGRCYGTDGAESGPCEGDDAGDGQAN</sequence>
<feature type="region of interest" description="Disordered" evidence="1">
    <location>
        <begin position="21"/>
        <end position="44"/>
    </location>
</feature>
<proteinExistence type="predicted"/>
<evidence type="ECO:0000313" key="3">
    <source>
        <dbReference type="Proteomes" id="UP001164459"/>
    </source>
</evidence>
<protein>
    <submittedName>
        <fullName evidence="2">Uncharacterized protein</fullName>
    </submittedName>
</protein>
<name>A0ABY7HHS6_9BACT</name>
<organism evidence="2 3">
    <name type="scientific">Nannocystis punicea</name>
    <dbReference type="NCBI Taxonomy" id="2995304"/>
    <lineage>
        <taxon>Bacteria</taxon>
        <taxon>Pseudomonadati</taxon>
        <taxon>Myxococcota</taxon>
        <taxon>Polyangia</taxon>
        <taxon>Nannocystales</taxon>
        <taxon>Nannocystaceae</taxon>
        <taxon>Nannocystis</taxon>
    </lineage>
</organism>
<keyword evidence="3" id="KW-1185">Reference proteome</keyword>
<dbReference type="EMBL" id="CP114040">
    <property type="protein sequence ID" value="WAS98865.1"/>
    <property type="molecule type" value="Genomic_DNA"/>
</dbReference>